<accession>A0A1F8ATL5</accession>
<evidence type="ECO:0000313" key="1">
    <source>
        <dbReference type="EMBL" id="OGM55031.1"/>
    </source>
</evidence>
<dbReference type="Proteomes" id="UP000178603">
    <property type="component" value="Unassembled WGS sequence"/>
</dbReference>
<proteinExistence type="predicted"/>
<reference evidence="1 2" key="1">
    <citation type="journal article" date="2016" name="Nat. Commun.">
        <title>Thousands of microbial genomes shed light on interconnected biogeochemical processes in an aquifer system.</title>
        <authorList>
            <person name="Anantharaman K."/>
            <person name="Brown C.T."/>
            <person name="Hug L.A."/>
            <person name="Sharon I."/>
            <person name="Castelle C.J."/>
            <person name="Probst A.J."/>
            <person name="Thomas B.C."/>
            <person name="Singh A."/>
            <person name="Wilkins M.J."/>
            <person name="Karaoz U."/>
            <person name="Brodie E.L."/>
            <person name="Williams K.H."/>
            <person name="Hubbard S.S."/>
            <person name="Banfield J.F."/>
        </authorList>
    </citation>
    <scope>NUCLEOTIDE SEQUENCE [LARGE SCALE GENOMIC DNA]</scope>
</reference>
<dbReference type="EMBL" id="MGGW01000006">
    <property type="protein sequence ID" value="OGM55031.1"/>
    <property type="molecule type" value="Genomic_DNA"/>
</dbReference>
<evidence type="ECO:0000313" key="2">
    <source>
        <dbReference type="Proteomes" id="UP000178603"/>
    </source>
</evidence>
<name>A0A1F8ATL5_9BACT</name>
<comment type="caution">
    <text evidence="1">The sequence shown here is derived from an EMBL/GenBank/DDBJ whole genome shotgun (WGS) entry which is preliminary data.</text>
</comment>
<gene>
    <name evidence="1" type="ORF">A3E44_04745</name>
</gene>
<organism evidence="1 2">
    <name type="scientific">Candidatus Woesebacteria bacterium RIFCSPHIGHO2_12_FULL_41_24</name>
    <dbReference type="NCBI Taxonomy" id="1802510"/>
    <lineage>
        <taxon>Bacteria</taxon>
        <taxon>Candidatus Woeseibacteriota</taxon>
    </lineage>
</organism>
<protein>
    <submittedName>
        <fullName evidence="1">Uncharacterized protein</fullName>
    </submittedName>
</protein>
<sequence>MDTEAVNLLRAEQEKIEGGWVVVDRVTLPDGSSSRDMARISPDGILTVITKQFTGLGGQDGDYGTLSKVSVSPDGQVAQSTRYVQVEDRTDPNHPGFYTESLRYFAGDGGKKVYFKGGELPEFIRAAAVGTVRQEVQRVVSKVQNWHKTQTPVGN</sequence>
<dbReference type="AlphaFoldDB" id="A0A1F8ATL5"/>